<accession>A0A6G1I898</accession>
<evidence type="ECO:0000256" key="2">
    <source>
        <dbReference type="ARBA" id="ARBA00022771"/>
    </source>
</evidence>
<dbReference type="EMBL" id="ML996688">
    <property type="protein sequence ID" value="KAF2404528.1"/>
    <property type="molecule type" value="Genomic_DNA"/>
</dbReference>
<feature type="non-terminal residue" evidence="4">
    <location>
        <position position="58"/>
    </location>
</feature>
<evidence type="ECO:0000313" key="5">
    <source>
        <dbReference type="Proteomes" id="UP000799640"/>
    </source>
</evidence>
<dbReference type="SUPFAM" id="SSF57850">
    <property type="entry name" value="RING/U-box"/>
    <property type="match status" value="1"/>
</dbReference>
<organism evidence="4 5">
    <name type="scientific">Trichodelitschia bisporula</name>
    <dbReference type="NCBI Taxonomy" id="703511"/>
    <lineage>
        <taxon>Eukaryota</taxon>
        <taxon>Fungi</taxon>
        <taxon>Dikarya</taxon>
        <taxon>Ascomycota</taxon>
        <taxon>Pezizomycotina</taxon>
        <taxon>Dothideomycetes</taxon>
        <taxon>Dothideomycetes incertae sedis</taxon>
        <taxon>Phaeotrichales</taxon>
        <taxon>Phaeotrichaceae</taxon>
        <taxon>Trichodelitschia</taxon>
    </lineage>
</organism>
<keyword evidence="3" id="KW-0862">Zinc</keyword>
<reference evidence="4" key="1">
    <citation type="journal article" date="2020" name="Stud. Mycol.">
        <title>101 Dothideomycetes genomes: a test case for predicting lifestyles and emergence of pathogens.</title>
        <authorList>
            <person name="Haridas S."/>
            <person name="Albert R."/>
            <person name="Binder M."/>
            <person name="Bloem J."/>
            <person name="Labutti K."/>
            <person name="Salamov A."/>
            <person name="Andreopoulos B."/>
            <person name="Baker S."/>
            <person name="Barry K."/>
            <person name="Bills G."/>
            <person name="Bluhm B."/>
            <person name="Cannon C."/>
            <person name="Castanera R."/>
            <person name="Culley D."/>
            <person name="Daum C."/>
            <person name="Ezra D."/>
            <person name="Gonzalez J."/>
            <person name="Henrissat B."/>
            <person name="Kuo A."/>
            <person name="Liang C."/>
            <person name="Lipzen A."/>
            <person name="Lutzoni F."/>
            <person name="Magnuson J."/>
            <person name="Mondo S."/>
            <person name="Nolan M."/>
            <person name="Ohm R."/>
            <person name="Pangilinan J."/>
            <person name="Park H.-J."/>
            <person name="Ramirez L."/>
            <person name="Alfaro M."/>
            <person name="Sun H."/>
            <person name="Tritt A."/>
            <person name="Yoshinaga Y."/>
            <person name="Zwiers L.-H."/>
            <person name="Turgeon B."/>
            <person name="Goodwin S."/>
            <person name="Spatafora J."/>
            <person name="Crous P."/>
            <person name="Grigoriev I."/>
        </authorList>
    </citation>
    <scope>NUCLEOTIDE SEQUENCE</scope>
    <source>
        <strain evidence="4">CBS 262.69</strain>
    </source>
</reference>
<evidence type="ECO:0000256" key="3">
    <source>
        <dbReference type="ARBA" id="ARBA00022833"/>
    </source>
</evidence>
<keyword evidence="5" id="KW-1185">Reference proteome</keyword>
<dbReference type="InterPro" id="IPR013083">
    <property type="entry name" value="Znf_RING/FYVE/PHD"/>
</dbReference>
<gene>
    <name evidence="4" type="ORF">EJ06DRAFT_450723</name>
</gene>
<protein>
    <submittedName>
        <fullName evidence="4">Uncharacterized protein</fullName>
    </submittedName>
</protein>
<dbReference type="PROSITE" id="PS00518">
    <property type="entry name" value="ZF_RING_1"/>
    <property type="match status" value="1"/>
</dbReference>
<dbReference type="Proteomes" id="UP000799640">
    <property type="component" value="Unassembled WGS sequence"/>
</dbReference>
<dbReference type="AlphaFoldDB" id="A0A6G1I898"/>
<dbReference type="OrthoDB" id="10339306at2759"/>
<proteinExistence type="predicted"/>
<dbReference type="InterPro" id="IPR017907">
    <property type="entry name" value="Znf_RING_CS"/>
</dbReference>
<name>A0A6G1I898_9PEZI</name>
<dbReference type="GO" id="GO:0008270">
    <property type="term" value="F:zinc ion binding"/>
    <property type="evidence" value="ECO:0007669"/>
    <property type="project" value="UniProtKB-KW"/>
</dbReference>
<sequence length="58" mass="6194">LRPCNHAFCGECVRTRMTSARVISCAVCGQRAQQCLGFAGPMNLPGQEVVDVSNAQVI</sequence>
<dbReference type="Gene3D" id="3.30.40.10">
    <property type="entry name" value="Zinc/RING finger domain, C3HC4 (zinc finger)"/>
    <property type="match status" value="1"/>
</dbReference>
<keyword evidence="1" id="KW-0479">Metal-binding</keyword>
<keyword evidence="2" id="KW-0863">Zinc-finger</keyword>
<evidence type="ECO:0000256" key="1">
    <source>
        <dbReference type="ARBA" id="ARBA00022723"/>
    </source>
</evidence>
<feature type="non-terminal residue" evidence="4">
    <location>
        <position position="1"/>
    </location>
</feature>
<evidence type="ECO:0000313" key="4">
    <source>
        <dbReference type="EMBL" id="KAF2404528.1"/>
    </source>
</evidence>